<comment type="caution">
    <text evidence="4">The sequence shown here is derived from an EMBL/GenBank/DDBJ whole genome shotgun (WGS) entry which is preliminary data.</text>
</comment>
<feature type="region of interest" description="Disordered" evidence="2">
    <location>
        <begin position="574"/>
        <end position="643"/>
    </location>
</feature>
<dbReference type="PANTHER" id="PTHR34775">
    <property type="entry name" value="TRANSMEMBRANE PROTEIN"/>
    <property type="match status" value="1"/>
</dbReference>
<evidence type="ECO:0000256" key="3">
    <source>
        <dbReference type="SAM" id="Phobius"/>
    </source>
</evidence>
<sequence length="643" mass="71747">MEDFNNNFTSFNGGNNENELNPQMASKLKKQSPSKSFMNPTISSAAHKTTFPKKKILAEQNQQTLDFVQETNLDPKAENFPVVEPNLQPYDPIKNYLSPRPKFLRYNPDRRRKIIGFQENENGVKSGSSSFSSIDSGVTSFGLELSQDSCGSTDSCSRKESVEESMDLIEKKDSCSQESVEEEAMDVIEKKGEKEEEDDDGEMEEEMVEFGEEKGCGFIKGFLKFLVVVIALISTTQAICSMDSNSRPPFSHTREFVWGFNDWYGRSWNYVSGVQGFDFLGGPVQNHTFNMPENAPAPEEVGGLNFSKVGDPIRELGVEAEIEVLDQDFVIEEEEEKLVEVVEIDNVEAEIEVLDQDFVIEEDEKLVEVVEIDNVEAEIEEVIDQDFVIEEEEEEKLVEVAEIDNFEAEIEEVLDQDFDQGFVIEEEKQFDVNSKNTQWTVDDTEDGIEEIDEQETTVLIGFVGFGLIAAVLLGVSALIFGVIRRSKLAKTKPSHPIVANEKNNNLVAKNQDFKNPEPAPLVANSASLVENPTPKDVSSGVQAPTVELLGEFVFEVTNSSFRSNDTKDYTTTTTALAAESRRPATVSSSQTRSSHIEPPKGSSVANTAEKTVRKPRRKMAEVTPSPVRRSTRIQNRPAAVMSP</sequence>
<feature type="compositionally biased region" description="Polar residues" evidence="2">
    <location>
        <begin position="33"/>
        <end position="45"/>
    </location>
</feature>
<keyword evidence="3" id="KW-0472">Membrane</keyword>
<dbReference type="EMBL" id="JARYMX010000001">
    <property type="protein sequence ID" value="KAJ9568580.1"/>
    <property type="molecule type" value="Genomic_DNA"/>
</dbReference>
<dbReference type="Proteomes" id="UP001172457">
    <property type="component" value="Chromosome 1"/>
</dbReference>
<feature type="region of interest" description="Disordered" evidence="2">
    <location>
        <begin position="1"/>
        <end position="45"/>
    </location>
</feature>
<proteinExistence type="predicted"/>
<feature type="transmembrane region" description="Helical" evidence="3">
    <location>
        <begin position="458"/>
        <end position="483"/>
    </location>
</feature>
<feature type="coiled-coil region" evidence="1">
    <location>
        <begin position="344"/>
        <end position="409"/>
    </location>
</feature>
<dbReference type="PANTHER" id="PTHR34775:SF6">
    <property type="entry name" value="TRANSMEMBRANE PROTEIN"/>
    <property type="match status" value="1"/>
</dbReference>
<keyword evidence="3" id="KW-1133">Transmembrane helix</keyword>
<name>A0AA38WUD3_9ASTR</name>
<evidence type="ECO:0000256" key="2">
    <source>
        <dbReference type="SAM" id="MobiDB-lite"/>
    </source>
</evidence>
<evidence type="ECO:0000256" key="1">
    <source>
        <dbReference type="SAM" id="Coils"/>
    </source>
</evidence>
<reference evidence="4" key="1">
    <citation type="submission" date="2023-03" db="EMBL/GenBank/DDBJ databases">
        <title>Chromosome-scale reference genome and RAD-based genetic map of yellow starthistle (Centaurea solstitialis) reveal putative structural variation and QTLs associated with invader traits.</title>
        <authorList>
            <person name="Reatini B."/>
            <person name="Cang F.A."/>
            <person name="Jiang Q."/>
            <person name="Mckibben M.T.W."/>
            <person name="Barker M.S."/>
            <person name="Rieseberg L.H."/>
            <person name="Dlugosch K.M."/>
        </authorList>
    </citation>
    <scope>NUCLEOTIDE SEQUENCE</scope>
    <source>
        <strain evidence="4">CAN-66</strain>
        <tissue evidence="4">Leaf</tissue>
    </source>
</reference>
<evidence type="ECO:0000313" key="4">
    <source>
        <dbReference type="EMBL" id="KAJ9568580.1"/>
    </source>
</evidence>
<keyword evidence="5" id="KW-1185">Reference proteome</keyword>
<keyword evidence="1" id="KW-0175">Coiled coil</keyword>
<protein>
    <submittedName>
        <fullName evidence="4">Uncharacterized protein</fullName>
    </submittedName>
</protein>
<organism evidence="4 5">
    <name type="scientific">Centaurea solstitialis</name>
    <name type="common">yellow star-thistle</name>
    <dbReference type="NCBI Taxonomy" id="347529"/>
    <lineage>
        <taxon>Eukaryota</taxon>
        <taxon>Viridiplantae</taxon>
        <taxon>Streptophyta</taxon>
        <taxon>Embryophyta</taxon>
        <taxon>Tracheophyta</taxon>
        <taxon>Spermatophyta</taxon>
        <taxon>Magnoliopsida</taxon>
        <taxon>eudicotyledons</taxon>
        <taxon>Gunneridae</taxon>
        <taxon>Pentapetalae</taxon>
        <taxon>asterids</taxon>
        <taxon>campanulids</taxon>
        <taxon>Asterales</taxon>
        <taxon>Asteraceae</taxon>
        <taxon>Carduoideae</taxon>
        <taxon>Cardueae</taxon>
        <taxon>Centaureinae</taxon>
        <taxon>Centaurea</taxon>
    </lineage>
</organism>
<dbReference type="AlphaFoldDB" id="A0AA38WUD3"/>
<evidence type="ECO:0000313" key="5">
    <source>
        <dbReference type="Proteomes" id="UP001172457"/>
    </source>
</evidence>
<feature type="compositionally biased region" description="Low complexity" evidence="2">
    <location>
        <begin position="1"/>
        <end position="19"/>
    </location>
</feature>
<gene>
    <name evidence="4" type="ORF">OSB04_004546</name>
</gene>
<keyword evidence="3" id="KW-0812">Transmembrane</keyword>
<accession>A0AA38WUD3</accession>